<dbReference type="Proteomes" id="UP000092460">
    <property type="component" value="Unassembled WGS sequence"/>
</dbReference>
<reference evidence="3" key="1">
    <citation type="submission" date="2015-01" db="EMBL/GenBank/DDBJ databases">
        <authorList>
            <person name="Aksoy S."/>
            <person name="Warren W."/>
            <person name="Wilson R.K."/>
        </authorList>
    </citation>
    <scope>NUCLEOTIDE SEQUENCE [LARGE SCALE GENOMIC DNA]</scope>
    <source>
        <strain evidence="3">IAEA</strain>
    </source>
</reference>
<dbReference type="Gene3D" id="3.90.1300.10">
    <property type="entry name" value="Amidase signature (AS) domain"/>
    <property type="match status" value="1"/>
</dbReference>
<evidence type="ECO:0000313" key="3">
    <source>
        <dbReference type="Proteomes" id="UP000092460"/>
    </source>
</evidence>
<dbReference type="SUPFAM" id="SSF75304">
    <property type="entry name" value="Amidase signature (AS) enzymes"/>
    <property type="match status" value="1"/>
</dbReference>
<dbReference type="VEuPathDB" id="VectorBase:GPPI029786"/>
<dbReference type="InterPro" id="IPR023631">
    <property type="entry name" value="Amidase_dom"/>
</dbReference>
<dbReference type="EnsemblMetazoa" id="GPPI029786-RA">
    <property type="protein sequence ID" value="GPPI029786-PA"/>
    <property type="gene ID" value="GPPI029786"/>
</dbReference>
<dbReference type="GO" id="GO:0012505">
    <property type="term" value="C:endomembrane system"/>
    <property type="evidence" value="ECO:0007669"/>
    <property type="project" value="TreeGrafter"/>
</dbReference>
<protein>
    <recommendedName>
        <fullName evidence="1">Amidase domain-containing protein</fullName>
    </recommendedName>
</protein>
<dbReference type="PANTHER" id="PTHR43372:SF1">
    <property type="entry name" value="LD38433P"/>
    <property type="match status" value="1"/>
</dbReference>
<dbReference type="Pfam" id="PF01425">
    <property type="entry name" value="Amidase"/>
    <property type="match status" value="1"/>
</dbReference>
<dbReference type="PANTHER" id="PTHR43372">
    <property type="entry name" value="FATTY-ACID AMIDE HYDROLASE"/>
    <property type="match status" value="1"/>
</dbReference>
<proteinExistence type="predicted"/>
<dbReference type="AlphaFoldDB" id="A0A1B0BH07"/>
<sequence>MDWRVEGLLRSQTNNPYDLRSTGDSSGGEAALISSCCTAFGLGKDIGGSIRIPAFKCCIFGHNPKIRILTFAVNYHELEARNPPPETTNPNRIFCKIGVIQCHFIIILLAEPKGTFIIA</sequence>
<keyword evidence="3" id="KW-1185">Reference proteome</keyword>
<dbReference type="InterPro" id="IPR036928">
    <property type="entry name" value="AS_sf"/>
</dbReference>
<reference evidence="2" key="2">
    <citation type="submission" date="2020-05" db="UniProtKB">
        <authorList>
            <consortium name="EnsemblMetazoa"/>
        </authorList>
    </citation>
    <scope>IDENTIFICATION</scope>
    <source>
        <strain evidence="2">IAEA</strain>
    </source>
</reference>
<organism evidence="2 3">
    <name type="scientific">Glossina palpalis gambiensis</name>
    <dbReference type="NCBI Taxonomy" id="67801"/>
    <lineage>
        <taxon>Eukaryota</taxon>
        <taxon>Metazoa</taxon>
        <taxon>Ecdysozoa</taxon>
        <taxon>Arthropoda</taxon>
        <taxon>Hexapoda</taxon>
        <taxon>Insecta</taxon>
        <taxon>Pterygota</taxon>
        <taxon>Neoptera</taxon>
        <taxon>Endopterygota</taxon>
        <taxon>Diptera</taxon>
        <taxon>Brachycera</taxon>
        <taxon>Muscomorpha</taxon>
        <taxon>Hippoboscoidea</taxon>
        <taxon>Glossinidae</taxon>
        <taxon>Glossina</taxon>
    </lineage>
</organism>
<dbReference type="InterPro" id="IPR052739">
    <property type="entry name" value="FAAH2"/>
</dbReference>
<evidence type="ECO:0000259" key="1">
    <source>
        <dbReference type="Pfam" id="PF01425"/>
    </source>
</evidence>
<feature type="domain" description="Amidase" evidence="1">
    <location>
        <begin position="11"/>
        <end position="65"/>
    </location>
</feature>
<evidence type="ECO:0000313" key="2">
    <source>
        <dbReference type="EnsemblMetazoa" id="GPPI029786-PA"/>
    </source>
</evidence>
<accession>A0A1B0BH07</accession>
<dbReference type="EMBL" id="JXJN01014102">
    <property type="status" value="NOT_ANNOTATED_CDS"/>
    <property type="molecule type" value="Genomic_DNA"/>
</dbReference>
<dbReference type="STRING" id="67801.A0A1B0BH07"/>
<name>A0A1B0BH07_9MUSC</name>